<keyword evidence="7" id="KW-0969">Cilium</keyword>
<feature type="non-terminal residue" evidence="11">
    <location>
        <position position="89"/>
    </location>
</feature>
<accession>C1N307</accession>
<evidence type="ECO:0000256" key="9">
    <source>
        <dbReference type="ARBA" id="ARBA00031593"/>
    </source>
</evidence>
<evidence type="ECO:0000256" key="6">
    <source>
        <dbReference type="ARBA" id="ARBA00023054"/>
    </source>
</evidence>
<dbReference type="InterPro" id="IPR042541">
    <property type="entry name" value="BART_sf"/>
</dbReference>
<keyword evidence="5" id="KW-0963">Cytoplasm</keyword>
<gene>
    <name evidence="11" type="ORF">MICPUCDRAFT_8917</name>
</gene>
<evidence type="ECO:0000256" key="7">
    <source>
        <dbReference type="ARBA" id="ARBA00023069"/>
    </source>
</evidence>
<dbReference type="RefSeq" id="XP_003062295.1">
    <property type="nucleotide sequence ID" value="XM_003062249.1"/>
</dbReference>
<evidence type="ECO:0000256" key="8">
    <source>
        <dbReference type="ARBA" id="ARBA00023273"/>
    </source>
</evidence>
<dbReference type="AlphaFoldDB" id="C1N307"/>
<feature type="non-terminal residue" evidence="11">
    <location>
        <position position="1"/>
    </location>
</feature>
<protein>
    <recommendedName>
        <fullName evidence="4">Cilia- and flagella-associated protein 36</fullName>
    </recommendedName>
    <alternativeName>
        <fullName evidence="9">Coiled-coil domain-containing protein 104</fullName>
    </alternativeName>
</protein>
<evidence type="ECO:0000256" key="1">
    <source>
        <dbReference type="ARBA" id="ARBA00004138"/>
    </source>
</evidence>
<dbReference type="KEGG" id="mpp:MICPUCDRAFT_8917"/>
<dbReference type="InterPro" id="IPR023379">
    <property type="entry name" value="BART_dom"/>
</dbReference>
<comment type="subcellular location">
    <subcellularLocation>
        <location evidence="1">Cell projection</location>
        <location evidence="1">Cilium</location>
    </subcellularLocation>
    <subcellularLocation>
        <location evidence="2">Cytoplasm</location>
    </subcellularLocation>
</comment>
<dbReference type="InterPro" id="IPR038888">
    <property type="entry name" value="CFAP36"/>
</dbReference>
<evidence type="ECO:0000313" key="12">
    <source>
        <dbReference type="Proteomes" id="UP000001876"/>
    </source>
</evidence>
<reference evidence="11 12" key="1">
    <citation type="journal article" date="2009" name="Science">
        <title>Green evolution and dynamic adaptations revealed by genomes of the marine picoeukaryotes Micromonas.</title>
        <authorList>
            <person name="Worden A.Z."/>
            <person name="Lee J.H."/>
            <person name="Mock T."/>
            <person name="Rouze P."/>
            <person name="Simmons M.P."/>
            <person name="Aerts A.L."/>
            <person name="Allen A.E."/>
            <person name="Cuvelier M.L."/>
            <person name="Derelle E."/>
            <person name="Everett M.V."/>
            <person name="Foulon E."/>
            <person name="Grimwood J."/>
            <person name="Gundlach H."/>
            <person name="Henrissat B."/>
            <person name="Napoli C."/>
            <person name="McDonald S.M."/>
            <person name="Parker M.S."/>
            <person name="Rombauts S."/>
            <person name="Salamov A."/>
            <person name="Von Dassow P."/>
            <person name="Badger J.H."/>
            <person name="Coutinho P.M."/>
            <person name="Demir E."/>
            <person name="Dubchak I."/>
            <person name="Gentemann C."/>
            <person name="Eikrem W."/>
            <person name="Gready J.E."/>
            <person name="John U."/>
            <person name="Lanier W."/>
            <person name="Lindquist E.A."/>
            <person name="Lucas S."/>
            <person name="Mayer K.F."/>
            <person name="Moreau H."/>
            <person name="Not F."/>
            <person name="Otillar R."/>
            <person name="Panaud O."/>
            <person name="Pangilinan J."/>
            <person name="Paulsen I."/>
            <person name="Piegu B."/>
            <person name="Poliakov A."/>
            <person name="Robbens S."/>
            <person name="Schmutz J."/>
            <person name="Toulza E."/>
            <person name="Wyss T."/>
            <person name="Zelensky A."/>
            <person name="Zhou K."/>
            <person name="Armbrust E.V."/>
            <person name="Bhattacharya D."/>
            <person name="Goodenough U.W."/>
            <person name="Van de Peer Y."/>
            <person name="Grigoriev I.V."/>
        </authorList>
    </citation>
    <scope>NUCLEOTIDE SEQUENCE [LARGE SCALE GENOMIC DNA]</scope>
    <source>
        <strain evidence="11 12">CCMP1545</strain>
    </source>
</reference>
<keyword evidence="6" id="KW-0175">Coiled coil</keyword>
<evidence type="ECO:0000256" key="3">
    <source>
        <dbReference type="ARBA" id="ARBA00007460"/>
    </source>
</evidence>
<dbReference type="OrthoDB" id="272687at2759"/>
<evidence type="ECO:0000256" key="5">
    <source>
        <dbReference type="ARBA" id="ARBA00022490"/>
    </source>
</evidence>
<name>C1N307_MICPC</name>
<proteinExistence type="inferred from homology"/>
<evidence type="ECO:0000256" key="4">
    <source>
        <dbReference type="ARBA" id="ARBA00021815"/>
    </source>
</evidence>
<dbReference type="GO" id="GO:0097546">
    <property type="term" value="C:ciliary base"/>
    <property type="evidence" value="ECO:0007669"/>
    <property type="project" value="TreeGrafter"/>
</dbReference>
<evidence type="ECO:0000313" key="11">
    <source>
        <dbReference type="EMBL" id="EEH53114.1"/>
    </source>
</evidence>
<evidence type="ECO:0000259" key="10">
    <source>
        <dbReference type="Pfam" id="PF11527"/>
    </source>
</evidence>
<dbReference type="Pfam" id="PF11527">
    <property type="entry name" value="ARL2_Bind_BART"/>
    <property type="match status" value="1"/>
</dbReference>
<organism evidence="12">
    <name type="scientific">Micromonas pusilla (strain CCMP1545)</name>
    <name type="common">Picoplanktonic green alga</name>
    <dbReference type="NCBI Taxonomy" id="564608"/>
    <lineage>
        <taxon>Eukaryota</taxon>
        <taxon>Viridiplantae</taxon>
        <taxon>Chlorophyta</taxon>
        <taxon>Mamiellophyceae</taxon>
        <taxon>Mamiellales</taxon>
        <taxon>Mamiellaceae</taxon>
        <taxon>Micromonas</taxon>
    </lineage>
</organism>
<comment type="similarity">
    <text evidence="3">Belongs to the CFAP36 family.</text>
</comment>
<dbReference type="Gene3D" id="1.20.1520.10">
    <property type="entry name" value="ADP-ribosylation factor-like 2-binding protein, domain"/>
    <property type="match status" value="1"/>
</dbReference>
<dbReference type="eggNOG" id="KOG4511">
    <property type="taxonomic scope" value="Eukaryota"/>
</dbReference>
<evidence type="ECO:0000256" key="2">
    <source>
        <dbReference type="ARBA" id="ARBA00004496"/>
    </source>
</evidence>
<dbReference type="EMBL" id="GG663746">
    <property type="protein sequence ID" value="EEH53114.1"/>
    <property type="molecule type" value="Genomic_DNA"/>
</dbReference>
<dbReference type="Proteomes" id="UP000001876">
    <property type="component" value="Unassembled WGS sequence"/>
</dbReference>
<dbReference type="PANTHER" id="PTHR21532">
    <property type="entry name" value="PHOSPHODIESTERASE HL"/>
    <property type="match status" value="1"/>
</dbReference>
<keyword evidence="8" id="KW-0966">Cell projection</keyword>
<dbReference type="PANTHER" id="PTHR21532:SF0">
    <property type="entry name" value="CILIA- AND FLAGELLA-ASSOCIATED PROTEIN 36"/>
    <property type="match status" value="1"/>
</dbReference>
<dbReference type="GO" id="GO:0005930">
    <property type="term" value="C:axoneme"/>
    <property type="evidence" value="ECO:0007669"/>
    <property type="project" value="TreeGrafter"/>
</dbReference>
<feature type="domain" description="BART" evidence="10">
    <location>
        <begin position="2"/>
        <end position="82"/>
    </location>
</feature>
<keyword evidence="12" id="KW-1185">Reference proteome</keyword>
<dbReference type="GeneID" id="9687968"/>
<sequence length="89" mass="10291">LVFDGEEENKLSYTDVHQQFKDLVEKLLTGFLSDLGIVPEQFVHVVSNAAKTELNEFIITSILTVDDFTQFKAMMVKRNRDLTDEVRRI</sequence>